<dbReference type="EMBL" id="DSTT01000005">
    <property type="protein sequence ID" value="HFK24070.1"/>
    <property type="molecule type" value="Genomic_DNA"/>
</dbReference>
<accession>A0A7C3J6I4</accession>
<protein>
    <submittedName>
        <fullName evidence="1">Uncharacterized protein</fullName>
    </submittedName>
</protein>
<name>A0A7C3J6I4_UNCW3</name>
<gene>
    <name evidence="1" type="ORF">ENS15_05405</name>
</gene>
<comment type="caution">
    <text evidence="1">The sequence shown here is derived from an EMBL/GenBank/DDBJ whole genome shotgun (WGS) entry which is preliminary data.</text>
</comment>
<sequence>MKKVSFISILFFFLSLFSNEKSIIEALSYLSLKTENLSIPIENVKRDKYSFYINDYLLKYPQKVEECSENLKFFIEKGMFYNLFNYINIGKFTKKNLKYEKNFSYIKPFVNYDYPSFLIDTSLKDSIFFVQAEKFLSGFDEYFLSGSFENILKEVERLSSFDKEQLINYLKKNFENYRNAGIEIIIDSLGEDNSYYIDKPNVLIVDIGGNDLYFAKKEGSLATGLKGLGGIIDFEGDDKYFGKNFDLGCGVFGIGFIYDLEGNDIYQSDFATIGSGFAGFGFVIDNSGNDNYISKGYSQGFGFTKGVGFIYDKSGNDFYLVQNGIIDNREVGYHSHLSQGFGFGIRDIASGGVGIILDLNGNDMYKGEYFVQGSSYWFSFGLLYDSTGNDTYSSRRYSQGAGTHFTTGVLMDREGDDSHYSWGVSLGCGHDFSSGFLFDYKGNDLYISDWLSIGAGNANGNGILIDFDGDDFYSSKNKDCMGYGNPDRNTFSIGILFDKNGKDLYNGKELKTNVRSDLGVLIDEK</sequence>
<proteinExistence type="predicted"/>
<evidence type="ECO:0000313" key="1">
    <source>
        <dbReference type="EMBL" id="HFK24070.1"/>
    </source>
</evidence>
<dbReference type="AlphaFoldDB" id="A0A7C3J6I4"/>
<reference evidence="1" key="1">
    <citation type="journal article" date="2020" name="mSystems">
        <title>Genome- and Community-Level Interaction Insights into Carbon Utilization and Element Cycling Functions of Hydrothermarchaeota in Hydrothermal Sediment.</title>
        <authorList>
            <person name="Zhou Z."/>
            <person name="Liu Y."/>
            <person name="Xu W."/>
            <person name="Pan J."/>
            <person name="Luo Z.H."/>
            <person name="Li M."/>
        </authorList>
    </citation>
    <scope>NUCLEOTIDE SEQUENCE [LARGE SCALE GENOMIC DNA]</scope>
    <source>
        <strain evidence="1">SpSt-464</strain>
    </source>
</reference>
<organism evidence="1">
    <name type="scientific">candidate division WOR-3 bacterium</name>
    <dbReference type="NCBI Taxonomy" id="2052148"/>
    <lineage>
        <taxon>Bacteria</taxon>
        <taxon>Bacteria division WOR-3</taxon>
    </lineage>
</organism>